<dbReference type="GO" id="GO:0005886">
    <property type="term" value="C:plasma membrane"/>
    <property type="evidence" value="ECO:0007669"/>
    <property type="project" value="UniProtKB-SubCell"/>
</dbReference>
<keyword evidence="10" id="KW-1185">Reference proteome</keyword>
<name>A0A1E4TLL9_9ASCO</name>
<evidence type="ECO:0000256" key="6">
    <source>
        <dbReference type="ARBA" id="ARBA00023136"/>
    </source>
</evidence>
<dbReference type="GO" id="GO:0005524">
    <property type="term" value="F:ATP binding"/>
    <property type="evidence" value="ECO:0007669"/>
    <property type="project" value="UniProtKB-UniRule"/>
</dbReference>
<dbReference type="AlphaFoldDB" id="A0A1E4TLL9"/>
<evidence type="ECO:0000256" key="4">
    <source>
        <dbReference type="ARBA" id="ARBA00022777"/>
    </source>
</evidence>
<dbReference type="Proteomes" id="UP000095023">
    <property type="component" value="Unassembled WGS sequence"/>
</dbReference>
<comment type="subcellular location">
    <subcellularLocation>
        <location evidence="7">Cell membrane</location>
        <topology evidence="7">Peripheral membrane protein</topology>
    </subcellularLocation>
    <subcellularLocation>
        <location evidence="7">Vacuole membrane</location>
        <topology evidence="7">Peripheral membrane protein</topology>
    </subcellularLocation>
</comment>
<evidence type="ECO:0000256" key="2">
    <source>
        <dbReference type="ARBA" id="ARBA00022679"/>
    </source>
</evidence>
<sequence length="404" mass="46313">EHFQSIVESAKYAMANGVDPLLVSAGSSGSYFIRNMDKQIVAIFKPKDEEPYGPLSPKWAKWIHRNLFPCFFGRSCLIPNSGYTSEAAACILDRRLATNIVPYTAIVELSSPSFYYGFWSHHGCYSHRKLPPKLGSFQLFLHDYQDASTFLRKHPWPEQHYWGNAAATASTPPQPARPANSNDPWTHTMQDSEISSNDHMLNLLQPSTAVSTPPTNFFWTADLQFQFRQELSKLVILDYIMRNTDRGLDNWMINISWDTSDTADLANTSVPRGPRPKLKIGAIDSGLSFPWKHPDEWRTFPFGWLFLPIALIGQPFSPDIREHFLRILCSREWWSQTVKELRDCFAIDPDFKERMWLRQLAVIKGQAFNVVATLKDPQQGPLELARRQRVLVWDDIMDIPVAIP</sequence>
<evidence type="ECO:0000256" key="1">
    <source>
        <dbReference type="ARBA" id="ARBA00022475"/>
    </source>
</evidence>
<evidence type="ECO:0000313" key="10">
    <source>
        <dbReference type="Proteomes" id="UP000095023"/>
    </source>
</evidence>
<dbReference type="GO" id="GO:0046854">
    <property type="term" value="P:phosphatidylinositol phosphate biosynthetic process"/>
    <property type="evidence" value="ECO:0007669"/>
    <property type="project" value="UniProtKB-UniRule"/>
</dbReference>
<comment type="cofactor">
    <cofactor evidence="7">
        <name>Mg(2+)</name>
        <dbReference type="ChEBI" id="CHEBI:18420"/>
    </cofactor>
    <cofactor evidence="7">
        <name>Mn(2+)</name>
        <dbReference type="ChEBI" id="CHEBI:29035"/>
    </cofactor>
</comment>
<feature type="non-terminal residue" evidence="9">
    <location>
        <position position="1"/>
    </location>
</feature>
<dbReference type="InterPro" id="IPR039756">
    <property type="entry name" value="Lsb6/PI4K2"/>
</dbReference>
<dbReference type="PANTHER" id="PTHR12865:SF1">
    <property type="entry name" value="PHOSPHATIDYLINOSITOL 4-KINASE TYPE 2"/>
    <property type="match status" value="1"/>
</dbReference>
<dbReference type="Pfam" id="PF00454">
    <property type="entry name" value="PI3_PI4_kinase"/>
    <property type="match status" value="1"/>
</dbReference>
<keyword evidence="6" id="KW-0472">Membrane</keyword>
<gene>
    <name evidence="9" type="ORF">CANCADRAFT_19874</name>
</gene>
<accession>A0A1E4TLL9</accession>
<reference evidence="10" key="1">
    <citation type="submission" date="2016-02" db="EMBL/GenBank/DDBJ databases">
        <title>Comparative genomics of biotechnologically important yeasts.</title>
        <authorList>
            <consortium name="DOE Joint Genome Institute"/>
            <person name="Riley R."/>
            <person name="Haridas S."/>
            <person name="Wolfe K.H."/>
            <person name="Lopes M.R."/>
            <person name="Hittinger C.T."/>
            <person name="Goker M."/>
            <person name="Salamov A."/>
            <person name="Wisecaver J."/>
            <person name="Long T.M."/>
            <person name="Aerts A.L."/>
            <person name="Barry K."/>
            <person name="Choi C."/>
            <person name="Clum A."/>
            <person name="Coughlan A.Y."/>
            <person name="Deshpande S."/>
            <person name="Douglass A.P."/>
            <person name="Hanson S.J."/>
            <person name="Klenk H.-P."/>
            <person name="Labutti K."/>
            <person name="Lapidus A."/>
            <person name="Lindquist E."/>
            <person name="Lipzen A."/>
            <person name="Meier-Kolthoff J.P."/>
            <person name="Ohm R.A."/>
            <person name="Otillar R.P."/>
            <person name="Pangilinan J."/>
            <person name="Peng Y."/>
            <person name="Rokas A."/>
            <person name="Rosa C.A."/>
            <person name="Scheuner C."/>
            <person name="Sibirny A.A."/>
            <person name="Slot J.C."/>
            <person name="Stielow J.B."/>
            <person name="Sun H."/>
            <person name="Kurtzman C.P."/>
            <person name="Blackwell M."/>
            <person name="Jeffries T.W."/>
            <person name="Grigoriev I.V."/>
        </authorList>
    </citation>
    <scope>NUCLEOTIDE SEQUENCE [LARGE SCALE GENOMIC DNA]</scope>
    <source>
        <strain evidence="10">NRRL Y-17796</strain>
    </source>
</reference>
<evidence type="ECO:0000256" key="3">
    <source>
        <dbReference type="ARBA" id="ARBA00022741"/>
    </source>
</evidence>
<dbReference type="GO" id="GO:0005768">
    <property type="term" value="C:endosome"/>
    <property type="evidence" value="ECO:0007669"/>
    <property type="project" value="UniProtKB-UniRule"/>
</dbReference>
<keyword evidence="3 7" id="KW-0547">Nucleotide-binding</keyword>
<protein>
    <recommendedName>
        <fullName evidence="7">Phosphatidylinositol 4-kinase</fullName>
        <ecNumber evidence="7">2.7.1.67</ecNumber>
    </recommendedName>
</protein>
<feature type="non-terminal residue" evidence="9">
    <location>
        <position position="404"/>
    </location>
</feature>
<keyword evidence="4 7" id="KW-0418">Kinase</keyword>
<evidence type="ECO:0000313" key="9">
    <source>
        <dbReference type="EMBL" id="ODV92633.1"/>
    </source>
</evidence>
<dbReference type="GO" id="GO:0004430">
    <property type="term" value="F:1-phosphatidylinositol 4-kinase activity"/>
    <property type="evidence" value="ECO:0007669"/>
    <property type="project" value="UniProtKB-UniRule"/>
</dbReference>
<comment type="similarity">
    <text evidence="7">Belongs to the PI3/PI4-kinase family.</text>
</comment>
<dbReference type="GO" id="GO:0007032">
    <property type="term" value="P:endosome organization"/>
    <property type="evidence" value="ECO:0007669"/>
    <property type="project" value="TreeGrafter"/>
</dbReference>
<comment type="catalytic activity">
    <reaction evidence="7">
        <text>a 1,2-diacyl-sn-glycero-3-phospho-(1D-myo-inositol) + ATP = a 1,2-diacyl-sn-glycero-3-phospho-(1D-myo-inositol 4-phosphate) + ADP + H(+)</text>
        <dbReference type="Rhea" id="RHEA:19877"/>
        <dbReference type="ChEBI" id="CHEBI:15378"/>
        <dbReference type="ChEBI" id="CHEBI:30616"/>
        <dbReference type="ChEBI" id="CHEBI:57880"/>
        <dbReference type="ChEBI" id="CHEBI:58178"/>
        <dbReference type="ChEBI" id="CHEBI:456216"/>
        <dbReference type="EC" id="2.7.1.67"/>
    </reaction>
</comment>
<organism evidence="9 10">
    <name type="scientific">Tortispora caseinolytica NRRL Y-17796</name>
    <dbReference type="NCBI Taxonomy" id="767744"/>
    <lineage>
        <taxon>Eukaryota</taxon>
        <taxon>Fungi</taxon>
        <taxon>Dikarya</taxon>
        <taxon>Ascomycota</taxon>
        <taxon>Saccharomycotina</taxon>
        <taxon>Trigonopsidomycetes</taxon>
        <taxon>Trigonopsidales</taxon>
        <taxon>Trigonopsidaceae</taxon>
        <taxon>Tortispora</taxon>
    </lineage>
</organism>
<evidence type="ECO:0000256" key="5">
    <source>
        <dbReference type="ARBA" id="ARBA00022840"/>
    </source>
</evidence>
<dbReference type="PANTHER" id="PTHR12865">
    <property type="entry name" value="PHOSPHATIDYLINOSITOL 4-KINASE TYPE-II"/>
    <property type="match status" value="1"/>
</dbReference>
<keyword evidence="2 7" id="KW-0808">Transferase</keyword>
<dbReference type="InterPro" id="IPR000403">
    <property type="entry name" value="PI3/4_kinase_cat_dom"/>
</dbReference>
<dbReference type="GO" id="GO:0000329">
    <property type="term" value="C:fungal-type vacuole membrane"/>
    <property type="evidence" value="ECO:0007669"/>
    <property type="project" value="EnsemblFungi"/>
</dbReference>
<evidence type="ECO:0000256" key="7">
    <source>
        <dbReference type="RuleBase" id="RU367084"/>
    </source>
</evidence>
<dbReference type="EMBL" id="KV453841">
    <property type="protein sequence ID" value="ODV92633.1"/>
    <property type="molecule type" value="Genomic_DNA"/>
</dbReference>
<dbReference type="PROSITE" id="PS50290">
    <property type="entry name" value="PI3_4_KINASE_3"/>
    <property type="match status" value="1"/>
</dbReference>
<evidence type="ECO:0000259" key="8">
    <source>
        <dbReference type="PROSITE" id="PS50290"/>
    </source>
</evidence>
<dbReference type="GO" id="GO:0007030">
    <property type="term" value="P:Golgi organization"/>
    <property type="evidence" value="ECO:0007669"/>
    <property type="project" value="TreeGrafter"/>
</dbReference>
<dbReference type="EC" id="2.7.1.67" evidence="7"/>
<proteinExistence type="inferred from homology"/>
<dbReference type="OrthoDB" id="3349449at2759"/>
<dbReference type="GO" id="GO:0005802">
    <property type="term" value="C:trans-Golgi network"/>
    <property type="evidence" value="ECO:0007669"/>
    <property type="project" value="TreeGrafter"/>
</dbReference>
<keyword evidence="1 7" id="KW-1003">Cell membrane</keyword>
<keyword evidence="5 7" id="KW-0067">ATP-binding</keyword>
<feature type="domain" description="PI3K/PI4K catalytic" evidence="8">
    <location>
        <begin position="17"/>
        <end position="393"/>
    </location>
</feature>